<accession>A0A9P3UJW9</accession>
<protein>
    <submittedName>
        <fullName evidence="2">Uncharacterized protein</fullName>
    </submittedName>
</protein>
<evidence type="ECO:0000313" key="2">
    <source>
        <dbReference type="EMBL" id="GLB36053.1"/>
    </source>
</evidence>
<dbReference type="OrthoDB" id="3149711at2759"/>
<name>A0A9P3UJW9_LYOSH</name>
<feature type="compositionally biased region" description="Low complexity" evidence="1">
    <location>
        <begin position="105"/>
        <end position="118"/>
    </location>
</feature>
<sequence>MHHRALRLLPSTPLAYPSSLSFSSVLQVAAGRAWARSTTSTGPPLHTRPSASVHDQDCRSDTQAAQKPHRLLEIHPGSPVVQSPLQGPLEESFHASVQKKKAEAASKPSSSSPARPPVLVRRARAVASFDPGSLHDSDWQPSDPASSYLHPSNASLQLSAHSEHPWYQHDASIVGTQVGRQVCRTRTSPLVPLAKTSTTLYQNLLYLLSYRDPVPTLPALLDYHDLHSGLRSTRSYNLLISLALRNRSYGTVPWLLESMHAESIPGNVETWKLRIRWLVQTKCWDKAWNEVMSTNVRGKGATKGRFQVSSALPLPVWLEFSQALKRGAEPRRATAPGGSDISTTKTASLLPEPRDVYLTRYHTLMNNPPAIIPHDLAQTPPKAVYSVVSIMLDHEQTEAALSLTRAYLTSLPPRISNSCARTCLDIIHLHMVAGSSQRGLRRLYETRRTTVSLISLHPALRPTSTTLFLLLAPLRHAKRCGTVAWNIYRTFRAQWGGRIEDRREIEMGSCDVEVDADGRREVRSAPPTQTTPAAGKKNLQTQRKRGATLAQFGQAGGP</sequence>
<dbReference type="EMBL" id="BRPK01000003">
    <property type="protein sequence ID" value="GLB36053.1"/>
    <property type="molecule type" value="Genomic_DNA"/>
</dbReference>
<feature type="region of interest" description="Disordered" evidence="1">
    <location>
        <begin position="91"/>
        <end position="118"/>
    </location>
</feature>
<comment type="caution">
    <text evidence="2">The sequence shown here is derived from an EMBL/GenBank/DDBJ whole genome shotgun (WGS) entry which is preliminary data.</text>
</comment>
<evidence type="ECO:0000256" key="1">
    <source>
        <dbReference type="SAM" id="MobiDB-lite"/>
    </source>
</evidence>
<organism evidence="2 3">
    <name type="scientific">Lyophyllum shimeji</name>
    <name type="common">Hon-shimeji</name>
    <name type="synonym">Tricholoma shimeji</name>
    <dbReference type="NCBI Taxonomy" id="47721"/>
    <lineage>
        <taxon>Eukaryota</taxon>
        <taxon>Fungi</taxon>
        <taxon>Dikarya</taxon>
        <taxon>Basidiomycota</taxon>
        <taxon>Agaricomycotina</taxon>
        <taxon>Agaricomycetes</taxon>
        <taxon>Agaricomycetidae</taxon>
        <taxon>Agaricales</taxon>
        <taxon>Tricholomatineae</taxon>
        <taxon>Lyophyllaceae</taxon>
        <taxon>Lyophyllum</taxon>
    </lineage>
</organism>
<keyword evidence="3" id="KW-1185">Reference proteome</keyword>
<feature type="region of interest" description="Disordered" evidence="1">
    <location>
        <begin position="517"/>
        <end position="542"/>
    </location>
</feature>
<proteinExistence type="predicted"/>
<evidence type="ECO:0000313" key="3">
    <source>
        <dbReference type="Proteomes" id="UP001063166"/>
    </source>
</evidence>
<dbReference type="Proteomes" id="UP001063166">
    <property type="component" value="Unassembled WGS sequence"/>
</dbReference>
<feature type="region of interest" description="Disordered" evidence="1">
    <location>
        <begin position="130"/>
        <end position="150"/>
    </location>
</feature>
<dbReference type="AlphaFoldDB" id="A0A9P3UJW9"/>
<feature type="compositionally biased region" description="Polar residues" evidence="1">
    <location>
        <begin position="139"/>
        <end position="150"/>
    </location>
</feature>
<reference evidence="2" key="1">
    <citation type="submission" date="2022-07" db="EMBL/GenBank/DDBJ databases">
        <title>The genome of Lyophyllum shimeji provides insight into the initial evolution of ectomycorrhizal fungal genome.</title>
        <authorList>
            <person name="Kobayashi Y."/>
            <person name="Shibata T."/>
            <person name="Hirakawa H."/>
            <person name="Shigenobu S."/>
            <person name="Nishiyama T."/>
            <person name="Yamada A."/>
            <person name="Hasebe M."/>
            <person name="Kawaguchi M."/>
        </authorList>
    </citation>
    <scope>NUCLEOTIDE SEQUENCE</scope>
    <source>
        <strain evidence="2">AT787</strain>
    </source>
</reference>
<gene>
    <name evidence="2" type="ORF">LshimejAT787_0303410</name>
</gene>
<feature type="region of interest" description="Disordered" evidence="1">
    <location>
        <begin position="36"/>
        <end position="66"/>
    </location>
</feature>